<comment type="caution">
    <text evidence="1">The sequence shown here is derived from an EMBL/GenBank/DDBJ whole genome shotgun (WGS) entry which is preliminary data.</text>
</comment>
<evidence type="ECO:0000313" key="1">
    <source>
        <dbReference type="EMBL" id="KAJ8706319.1"/>
    </source>
</evidence>
<proteinExistence type="predicted"/>
<reference evidence="1" key="1">
    <citation type="submission" date="2023-03" db="EMBL/GenBank/DDBJ databases">
        <title>Chromosome-level genomes of two armyworms, Mythimna separata and Mythimna loreyi, provide insights into the biosynthesis and reception of sex pheromones.</title>
        <authorList>
            <person name="Zhao H."/>
        </authorList>
    </citation>
    <scope>NUCLEOTIDE SEQUENCE</scope>
    <source>
        <strain evidence="1">BeijingLab</strain>
    </source>
</reference>
<sequence length="177" mass="20081">MGRRLRGRLDLLRPNTAERVRSEQLRRENSHQRPMRTLAQQEPVMIRDYTKSNRKWTEGVVAERTGPVSYTVTTSDGRTHKRHIDQLQTRKSRHSLSKTINVTSDENNSKVDVAVGSESKSDSNGNDEYFDSVGEENATPSARASSPPPPSTPPVTDNTNRVRRKAVIRCQEILKKM</sequence>
<gene>
    <name evidence="1" type="ORF">PYW08_010945</name>
</gene>
<keyword evidence="2" id="KW-1185">Reference proteome</keyword>
<evidence type="ECO:0000313" key="2">
    <source>
        <dbReference type="Proteomes" id="UP001231649"/>
    </source>
</evidence>
<dbReference type="EMBL" id="CM056804">
    <property type="protein sequence ID" value="KAJ8706319.1"/>
    <property type="molecule type" value="Genomic_DNA"/>
</dbReference>
<dbReference type="Proteomes" id="UP001231649">
    <property type="component" value="Chromosome 28"/>
</dbReference>
<name>A0ACC2Q3S5_9NEOP</name>
<accession>A0ACC2Q3S5</accession>
<organism evidence="1 2">
    <name type="scientific">Mythimna loreyi</name>
    <dbReference type="NCBI Taxonomy" id="667449"/>
    <lineage>
        <taxon>Eukaryota</taxon>
        <taxon>Metazoa</taxon>
        <taxon>Ecdysozoa</taxon>
        <taxon>Arthropoda</taxon>
        <taxon>Hexapoda</taxon>
        <taxon>Insecta</taxon>
        <taxon>Pterygota</taxon>
        <taxon>Neoptera</taxon>
        <taxon>Endopterygota</taxon>
        <taxon>Lepidoptera</taxon>
        <taxon>Glossata</taxon>
        <taxon>Ditrysia</taxon>
        <taxon>Noctuoidea</taxon>
        <taxon>Noctuidae</taxon>
        <taxon>Noctuinae</taxon>
        <taxon>Hadenini</taxon>
        <taxon>Mythimna</taxon>
    </lineage>
</organism>
<protein>
    <submittedName>
        <fullName evidence="1">Uncharacterized protein</fullName>
    </submittedName>
</protein>